<evidence type="ECO:0000256" key="2">
    <source>
        <dbReference type="ARBA" id="ARBA00022723"/>
    </source>
</evidence>
<dbReference type="GO" id="GO:0032454">
    <property type="term" value="F:histone H3K9 demethylase activity"/>
    <property type="evidence" value="ECO:0007669"/>
    <property type="project" value="InterPro"/>
</dbReference>
<protein>
    <submittedName>
        <fullName evidence="6">JmjC domain-containing protein</fullName>
    </submittedName>
</protein>
<dbReference type="GO" id="GO:0006357">
    <property type="term" value="P:regulation of transcription by RNA polymerase II"/>
    <property type="evidence" value="ECO:0007669"/>
    <property type="project" value="TreeGrafter"/>
</dbReference>
<accession>A0A915JYQ5</accession>
<comment type="subcellular location">
    <subcellularLocation>
        <location evidence="1">Nucleus</location>
    </subcellularLocation>
</comment>
<dbReference type="Pfam" id="PF02373">
    <property type="entry name" value="JmjC"/>
    <property type="match status" value="1"/>
</dbReference>
<evidence type="ECO:0000259" key="4">
    <source>
        <dbReference type="PROSITE" id="PS51184"/>
    </source>
</evidence>
<keyword evidence="3" id="KW-0539">Nucleus</keyword>
<dbReference type="PANTHER" id="PTHR12549">
    <property type="entry name" value="JMJC DOMAIN-CONTAINING HISTONE DEMETHYLATION PROTEIN"/>
    <property type="match status" value="1"/>
</dbReference>
<feature type="domain" description="JmjC" evidence="4">
    <location>
        <begin position="209"/>
        <end position="412"/>
    </location>
</feature>
<evidence type="ECO:0000313" key="6">
    <source>
        <dbReference type="WBParaSite" id="nRc.2.0.1.t31497-RA"/>
    </source>
</evidence>
<dbReference type="WBParaSite" id="nRc.2.0.1.t31497-RA">
    <property type="protein sequence ID" value="nRc.2.0.1.t31497-RA"/>
    <property type="gene ID" value="nRc.2.0.1.g31497"/>
</dbReference>
<proteinExistence type="predicted"/>
<dbReference type="GO" id="GO:0031490">
    <property type="term" value="F:chromatin DNA binding"/>
    <property type="evidence" value="ECO:0007669"/>
    <property type="project" value="TreeGrafter"/>
</dbReference>
<evidence type="ECO:0000313" key="5">
    <source>
        <dbReference type="Proteomes" id="UP000887565"/>
    </source>
</evidence>
<name>A0A915JYQ5_ROMCU</name>
<organism evidence="5 6">
    <name type="scientific">Romanomermis culicivorax</name>
    <name type="common">Nematode worm</name>
    <dbReference type="NCBI Taxonomy" id="13658"/>
    <lineage>
        <taxon>Eukaryota</taxon>
        <taxon>Metazoa</taxon>
        <taxon>Ecdysozoa</taxon>
        <taxon>Nematoda</taxon>
        <taxon>Enoplea</taxon>
        <taxon>Dorylaimia</taxon>
        <taxon>Mermithida</taxon>
        <taxon>Mermithoidea</taxon>
        <taxon>Mermithidae</taxon>
        <taxon>Romanomermis</taxon>
    </lineage>
</organism>
<dbReference type="AlphaFoldDB" id="A0A915JYQ5"/>
<dbReference type="PROSITE" id="PS51184">
    <property type="entry name" value="JMJC"/>
    <property type="match status" value="1"/>
</dbReference>
<dbReference type="GO" id="GO:0000785">
    <property type="term" value="C:chromatin"/>
    <property type="evidence" value="ECO:0007669"/>
    <property type="project" value="TreeGrafter"/>
</dbReference>
<dbReference type="PANTHER" id="PTHR12549:SF38">
    <property type="entry name" value="JMJC DOMAIN-CONTAINING HISTONE DEMETHYLASE 2, ISOFORM A"/>
    <property type="match status" value="1"/>
</dbReference>
<reference evidence="6" key="1">
    <citation type="submission" date="2022-11" db="UniProtKB">
        <authorList>
            <consortium name="WormBaseParasite"/>
        </authorList>
    </citation>
    <scope>IDENTIFICATION</scope>
</reference>
<evidence type="ECO:0000256" key="1">
    <source>
        <dbReference type="ARBA" id="ARBA00004123"/>
    </source>
</evidence>
<dbReference type="GO" id="GO:0000118">
    <property type="term" value="C:histone deacetylase complex"/>
    <property type="evidence" value="ECO:0007669"/>
    <property type="project" value="TreeGrafter"/>
</dbReference>
<dbReference type="SUPFAM" id="SSF51197">
    <property type="entry name" value="Clavaminate synthase-like"/>
    <property type="match status" value="1"/>
</dbReference>
<dbReference type="GO" id="GO:0003712">
    <property type="term" value="F:transcription coregulator activity"/>
    <property type="evidence" value="ECO:0007669"/>
    <property type="project" value="TreeGrafter"/>
</dbReference>
<keyword evidence="2" id="KW-0479">Metal-binding</keyword>
<keyword evidence="5" id="KW-1185">Reference proteome</keyword>
<evidence type="ECO:0000256" key="3">
    <source>
        <dbReference type="ARBA" id="ARBA00023242"/>
    </source>
</evidence>
<dbReference type="InterPro" id="IPR045109">
    <property type="entry name" value="LSDs-like"/>
</dbReference>
<dbReference type="GO" id="GO:0046872">
    <property type="term" value="F:metal ion binding"/>
    <property type="evidence" value="ECO:0007669"/>
    <property type="project" value="UniProtKB-KW"/>
</dbReference>
<dbReference type="InterPro" id="IPR003347">
    <property type="entry name" value="JmjC_dom"/>
</dbReference>
<dbReference type="Gene3D" id="2.60.120.650">
    <property type="entry name" value="Cupin"/>
    <property type="match status" value="1"/>
</dbReference>
<dbReference type="OMA" id="CEVEDCE"/>
<dbReference type="Proteomes" id="UP000887565">
    <property type="component" value="Unplaced"/>
</dbReference>
<dbReference type="SMART" id="SM00558">
    <property type="entry name" value="JmjC"/>
    <property type="match status" value="1"/>
</dbReference>
<sequence length="452" mass="51308">MCMHCALDVCIDCFYARLREEKRTLRALNRILDEKISLYKIDSDKINYLLPLPGDQDTSKEVGPRNSRLPLFSYLFGKDVLILESPKNPLNIFLFQHHWYKGKPVVINRVLQDLEPMMWRPTILEEKCAGRSTEGTIVDCRTGAVIENFDVSLFWAGFLDCHKRIDGSDGRKLLLKLKDWPSGDKFSELLQEHFQKFCKALPLPQYTHPNSGQFNLATNLPSFCIEPDLGPKLYIAYEMIFEPNKGTTNLHLDVSDAVNVLVNVTTPANINPSYLYCAILKHLEEQDLDPADLERARKCPSRIGALWTIFKPEDSETIRMYLHELAAEDRKSDCDDPIHDQMLYLDVPLRKRLETERGVRGYSFVQMLGDAVFIPAGAAHQVQNLLCCVKVAEDFVSPEGISYCATIAGEFRNLTKAHTNHEDKLQLPNVILHSLRKAASVLNENGLQGSAS</sequence>